<dbReference type="Pfam" id="PF03061">
    <property type="entry name" value="4HBT"/>
    <property type="match status" value="1"/>
</dbReference>
<dbReference type="Gene3D" id="3.10.129.10">
    <property type="entry name" value="Hotdog Thioesterase"/>
    <property type="match status" value="1"/>
</dbReference>
<feature type="domain" description="Thioesterase" evidence="1">
    <location>
        <begin position="69"/>
        <end position="141"/>
    </location>
</feature>
<name>A0A437RE69_9BURK</name>
<dbReference type="RefSeq" id="WP_128229120.1">
    <property type="nucleotide sequence ID" value="NZ_SACR01000004.1"/>
</dbReference>
<proteinExistence type="predicted"/>
<evidence type="ECO:0000259" key="1">
    <source>
        <dbReference type="Pfam" id="PF03061"/>
    </source>
</evidence>
<dbReference type="GO" id="GO:0016790">
    <property type="term" value="F:thiolester hydrolase activity"/>
    <property type="evidence" value="ECO:0007669"/>
    <property type="project" value="UniProtKB-ARBA"/>
</dbReference>
<reference evidence="2 3" key="1">
    <citation type="submission" date="2019-01" db="EMBL/GenBank/DDBJ databases">
        <authorList>
            <person name="Chen W.-M."/>
        </authorList>
    </citation>
    <scope>NUCLEOTIDE SEQUENCE [LARGE SCALE GENOMIC DNA]</scope>
    <source>
        <strain evidence="2 3">KYPY4</strain>
    </source>
</reference>
<evidence type="ECO:0000313" key="3">
    <source>
        <dbReference type="Proteomes" id="UP000285575"/>
    </source>
</evidence>
<dbReference type="AlphaFoldDB" id="A0A437RE69"/>
<protein>
    <submittedName>
        <fullName evidence="2">PaaI family thioesterase</fullName>
    </submittedName>
</protein>
<dbReference type="EMBL" id="SACR01000004">
    <property type="protein sequence ID" value="RVU45056.1"/>
    <property type="molecule type" value="Genomic_DNA"/>
</dbReference>
<dbReference type="OrthoDB" id="8809459at2"/>
<accession>A0A437RE69</accession>
<gene>
    <name evidence="2" type="ORF">EOE66_12905</name>
</gene>
<evidence type="ECO:0000313" key="2">
    <source>
        <dbReference type="EMBL" id="RVU45056.1"/>
    </source>
</evidence>
<dbReference type="InterPro" id="IPR029069">
    <property type="entry name" value="HotDog_dom_sf"/>
</dbReference>
<sequence length="155" mass="16656">MSRTASPHLRMVPFRLPPERLCARLQDFNRRREITWFGLHGSFDGDEDAVVRFRAVDAGVLGGGGIAALNGGVVAAGFDAVCVLAAQAQFDVDVVVTLTLSVQFLRLARVSPGLEFRAQVSKSAKQVCFVQAQLMDSQDAEAMPLAIAVATLSPR</sequence>
<dbReference type="Proteomes" id="UP000285575">
    <property type="component" value="Unassembled WGS sequence"/>
</dbReference>
<organism evidence="2 3">
    <name type="scientific">Rubrivivax rivuli</name>
    <dbReference type="NCBI Taxonomy" id="1862385"/>
    <lineage>
        <taxon>Bacteria</taxon>
        <taxon>Pseudomonadati</taxon>
        <taxon>Pseudomonadota</taxon>
        <taxon>Betaproteobacteria</taxon>
        <taxon>Burkholderiales</taxon>
        <taxon>Sphaerotilaceae</taxon>
        <taxon>Rubrivivax</taxon>
    </lineage>
</organism>
<dbReference type="SUPFAM" id="SSF54637">
    <property type="entry name" value="Thioesterase/thiol ester dehydrase-isomerase"/>
    <property type="match status" value="1"/>
</dbReference>
<dbReference type="InterPro" id="IPR006683">
    <property type="entry name" value="Thioestr_dom"/>
</dbReference>
<comment type="caution">
    <text evidence="2">The sequence shown here is derived from an EMBL/GenBank/DDBJ whole genome shotgun (WGS) entry which is preliminary data.</text>
</comment>
<keyword evidence="3" id="KW-1185">Reference proteome</keyword>
<dbReference type="CDD" id="cd03443">
    <property type="entry name" value="PaaI_thioesterase"/>
    <property type="match status" value="1"/>
</dbReference>